<dbReference type="STRING" id="460265.Mnod_5781"/>
<dbReference type="RefSeq" id="WP_015932209.1">
    <property type="nucleotide sequence ID" value="NC_011894.1"/>
</dbReference>
<accession>B8IRR0</accession>
<gene>
    <name evidence="2" type="ordered locus">Mnod_5781</name>
</gene>
<name>B8IRR0_METNO</name>
<evidence type="ECO:0000256" key="1">
    <source>
        <dbReference type="SAM" id="MobiDB-lite"/>
    </source>
</evidence>
<protein>
    <submittedName>
        <fullName evidence="2">Uncharacterized protein</fullName>
    </submittedName>
</protein>
<feature type="region of interest" description="Disordered" evidence="1">
    <location>
        <begin position="159"/>
        <end position="193"/>
    </location>
</feature>
<proteinExistence type="predicted"/>
<dbReference type="EMBL" id="CP001349">
    <property type="protein sequence ID" value="ACL60610.1"/>
    <property type="molecule type" value="Genomic_DNA"/>
</dbReference>
<evidence type="ECO:0000313" key="3">
    <source>
        <dbReference type="Proteomes" id="UP000008207"/>
    </source>
</evidence>
<dbReference type="HOGENOM" id="CLU_1407341_0_0_5"/>
<keyword evidence="3" id="KW-1185">Reference proteome</keyword>
<dbReference type="AlphaFoldDB" id="B8IRR0"/>
<feature type="compositionally biased region" description="Acidic residues" evidence="1">
    <location>
        <begin position="176"/>
        <end position="193"/>
    </location>
</feature>
<dbReference type="Proteomes" id="UP000008207">
    <property type="component" value="Chromosome"/>
</dbReference>
<evidence type="ECO:0000313" key="2">
    <source>
        <dbReference type="EMBL" id="ACL60610.1"/>
    </source>
</evidence>
<organism evidence="2 3">
    <name type="scientific">Methylobacterium nodulans (strain LMG 21967 / CNCM I-2342 / ORS 2060)</name>
    <dbReference type="NCBI Taxonomy" id="460265"/>
    <lineage>
        <taxon>Bacteria</taxon>
        <taxon>Pseudomonadati</taxon>
        <taxon>Pseudomonadota</taxon>
        <taxon>Alphaproteobacteria</taxon>
        <taxon>Hyphomicrobiales</taxon>
        <taxon>Methylobacteriaceae</taxon>
        <taxon>Methylobacterium</taxon>
    </lineage>
</organism>
<sequence>MPDPRQPTRPFERRLARLVAEITAAASAYEARWTLAALHRVDAELHARLRRQIDLWLAASGSFDEDEIERQGGALVRGYRIAYARMGTEGVEDDAYLIGKDEASGLRIAIGDSPASADRVAELDPACAFFTPDEIAGLLHQLGGFRTIAAVKRAFPGALAQPWRPDPTSERSTAEIESEALSDPEQELATDDA</sequence>
<reference evidence="2 3" key="1">
    <citation type="submission" date="2009-01" db="EMBL/GenBank/DDBJ databases">
        <title>Complete sequence of chromosome of Methylobacterium nodulans ORS 2060.</title>
        <authorList>
            <consortium name="US DOE Joint Genome Institute"/>
            <person name="Lucas S."/>
            <person name="Copeland A."/>
            <person name="Lapidus A."/>
            <person name="Glavina del Rio T."/>
            <person name="Dalin E."/>
            <person name="Tice H."/>
            <person name="Bruce D."/>
            <person name="Goodwin L."/>
            <person name="Pitluck S."/>
            <person name="Sims D."/>
            <person name="Brettin T."/>
            <person name="Detter J.C."/>
            <person name="Han C."/>
            <person name="Larimer F."/>
            <person name="Land M."/>
            <person name="Hauser L."/>
            <person name="Kyrpides N."/>
            <person name="Ivanova N."/>
            <person name="Marx C.J."/>
            <person name="Richardson P."/>
        </authorList>
    </citation>
    <scope>NUCLEOTIDE SEQUENCE [LARGE SCALE GENOMIC DNA]</scope>
    <source>
        <strain evidence="3">LMG 21967 / CNCM I-2342 / ORS 2060</strain>
    </source>
</reference>
<dbReference type="KEGG" id="mno:Mnod_5781"/>